<protein>
    <submittedName>
        <fullName evidence="1">Uncharacterized protein</fullName>
    </submittedName>
</protein>
<name>A0A2R4XNZ6_9BURK</name>
<dbReference type="EMBL" id="CP028901">
    <property type="protein sequence ID" value="AWB35526.1"/>
    <property type="molecule type" value="Genomic_DNA"/>
</dbReference>
<evidence type="ECO:0000313" key="2">
    <source>
        <dbReference type="Proteomes" id="UP000244571"/>
    </source>
</evidence>
<organism evidence="1 2">
    <name type="scientific">Orrella marina</name>
    <dbReference type="NCBI Taxonomy" id="2163011"/>
    <lineage>
        <taxon>Bacteria</taxon>
        <taxon>Pseudomonadati</taxon>
        <taxon>Pseudomonadota</taxon>
        <taxon>Betaproteobacteria</taxon>
        <taxon>Burkholderiales</taxon>
        <taxon>Alcaligenaceae</taxon>
        <taxon>Orrella</taxon>
    </lineage>
</organism>
<dbReference type="KEGG" id="boz:DBV39_19235"/>
<proteinExistence type="predicted"/>
<accession>A0A2R4XNZ6</accession>
<sequence length="69" mass="7562">MDELKINALIATSYNLHFGEKDDHVMTPSEAATLKRADKIALVHVLREKGGSDLFSAQDADEAFITLTS</sequence>
<reference evidence="1 2" key="1">
    <citation type="submission" date="2018-04" db="EMBL/GenBank/DDBJ databases">
        <title>Bordetella sp. HZ20 isolated from seawater.</title>
        <authorList>
            <person name="Sun C."/>
        </authorList>
    </citation>
    <scope>NUCLEOTIDE SEQUENCE [LARGE SCALE GENOMIC DNA]</scope>
    <source>
        <strain evidence="1 2">HZ20</strain>
    </source>
</reference>
<dbReference type="AlphaFoldDB" id="A0A2R4XNZ6"/>
<keyword evidence="2" id="KW-1185">Reference proteome</keyword>
<dbReference type="RefSeq" id="WP_108622982.1">
    <property type="nucleotide sequence ID" value="NZ_CP028901.1"/>
</dbReference>
<dbReference type="Proteomes" id="UP000244571">
    <property type="component" value="Chromosome"/>
</dbReference>
<evidence type="ECO:0000313" key="1">
    <source>
        <dbReference type="EMBL" id="AWB35526.1"/>
    </source>
</evidence>
<gene>
    <name evidence="1" type="ORF">DBV39_19235</name>
</gene>